<dbReference type="Proteomes" id="UP000490939">
    <property type="component" value="Unassembled WGS sequence"/>
</dbReference>
<name>A0A8H3VKL6_VENIN</name>
<evidence type="ECO:0000256" key="5">
    <source>
        <dbReference type="SAM" id="MobiDB-lite"/>
    </source>
</evidence>
<organism evidence="7 8">
    <name type="scientific">Venturia inaequalis</name>
    <name type="common">Apple scab fungus</name>
    <dbReference type="NCBI Taxonomy" id="5025"/>
    <lineage>
        <taxon>Eukaryota</taxon>
        <taxon>Fungi</taxon>
        <taxon>Dikarya</taxon>
        <taxon>Ascomycota</taxon>
        <taxon>Pezizomycotina</taxon>
        <taxon>Dothideomycetes</taxon>
        <taxon>Pleosporomycetidae</taxon>
        <taxon>Venturiales</taxon>
        <taxon>Venturiaceae</taxon>
        <taxon>Venturia</taxon>
    </lineage>
</organism>
<feature type="transmembrane region" description="Helical" evidence="6">
    <location>
        <begin position="56"/>
        <end position="77"/>
    </location>
</feature>
<dbReference type="AlphaFoldDB" id="A0A8H3VKL6"/>
<keyword evidence="3 6" id="KW-1133">Transmembrane helix</keyword>
<keyword evidence="4 6" id="KW-0472">Membrane</keyword>
<protein>
    <submittedName>
        <fullName evidence="7">Uncharacterized protein</fullName>
    </submittedName>
</protein>
<dbReference type="PANTHER" id="PTHR31465:SF8">
    <property type="entry name" value="DOMAIN PROTEIN, PUTATIVE (AFU_ORTHOLOGUE AFUA_6G14140)-RELATED"/>
    <property type="match status" value="1"/>
</dbReference>
<comment type="caution">
    <text evidence="7">The sequence shown here is derived from an EMBL/GenBank/DDBJ whole genome shotgun (WGS) entry which is preliminary data.</text>
</comment>
<dbReference type="PANTHER" id="PTHR31465">
    <property type="entry name" value="PROTEIN RTA1-RELATED"/>
    <property type="match status" value="1"/>
</dbReference>
<evidence type="ECO:0000313" key="8">
    <source>
        <dbReference type="Proteomes" id="UP000490939"/>
    </source>
</evidence>
<feature type="transmembrane region" description="Helical" evidence="6">
    <location>
        <begin position="130"/>
        <end position="152"/>
    </location>
</feature>
<feature type="transmembrane region" description="Helical" evidence="6">
    <location>
        <begin position="209"/>
        <end position="230"/>
    </location>
</feature>
<evidence type="ECO:0000256" key="2">
    <source>
        <dbReference type="ARBA" id="ARBA00022692"/>
    </source>
</evidence>
<feature type="transmembrane region" description="Helical" evidence="6">
    <location>
        <begin position="31"/>
        <end position="49"/>
    </location>
</feature>
<dbReference type="EMBL" id="WNWR01000131">
    <property type="protein sequence ID" value="KAE9990575.1"/>
    <property type="molecule type" value="Genomic_DNA"/>
</dbReference>
<proteinExistence type="predicted"/>
<sequence>MAQFINCTSVSPTCPISATAYGYAPTLAPNAALLTVFILVALSQIYLLTRYRLYSYSLVIIAGSAIEAVGYIGKLLLHDNAWSEKGLRIQIICLIVAPSLLAAAIYLTLKHLVLHFGSRYSRLAPKWYTWIFIGCDFISIVVQALGGAVAVRHDKEQAEKGNKIMIAGIAFQVITMIICGGLAGEFMWRLRRATRTGAGAEGGGRTSSKAMLFFGAIVVGYVTILVRCIYRLPEMAGGWGGELMRNEAEFLVLDGLMVAVAAVAFTVFYPGIFFPEMRQNKPKGSRSSAGHDRVVSGTDKIPLR</sequence>
<keyword evidence="8" id="KW-1185">Reference proteome</keyword>
<accession>A0A8H3VKL6</accession>
<evidence type="ECO:0000256" key="4">
    <source>
        <dbReference type="ARBA" id="ARBA00023136"/>
    </source>
</evidence>
<dbReference type="InterPro" id="IPR007568">
    <property type="entry name" value="RTA1"/>
</dbReference>
<gene>
    <name evidence="7" type="ORF">EG327_001258</name>
</gene>
<dbReference type="GO" id="GO:0005886">
    <property type="term" value="C:plasma membrane"/>
    <property type="evidence" value="ECO:0007669"/>
    <property type="project" value="TreeGrafter"/>
</dbReference>
<comment type="subcellular location">
    <subcellularLocation>
        <location evidence="1">Membrane</location>
        <topology evidence="1">Multi-pass membrane protein</topology>
    </subcellularLocation>
</comment>
<dbReference type="Pfam" id="PF04479">
    <property type="entry name" value="RTA1"/>
    <property type="match status" value="1"/>
</dbReference>
<feature type="transmembrane region" description="Helical" evidence="6">
    <location>
        <begin position="164"/>
        <end position="188"/>
    </location>
</feature>
<keyword evidence="2 6" id="KW-0812">Transmembrane</keyword>
<reference evidence="7 8" key="1">
    <citation type="submission" date="2019-07" db="EMBL/GenBank/DDBJ databases">
        <title>Venturia inaequalis Genome Resource.</title>
        <authorList>
            <person name="Lichtner F.J."/>
        </authorList>
    </citation>
    <scope>NUCLEOTIDE SEQUENCE [LARGE SCALE GENOMIC DNA]</scope>
    <source>
        <strain evidence="7 8">DMI_063113</strain>
    </source>
</reference>
<evidence type="ECO:0000256" key="6">
    <source>
        <dbReference type="SAM" id="Phobius"/>
    </source>
</evidence>
<feature type="region of interest" description="Disordered" evidence="5">
    <location>
        <begin position="281"/>
        <end position="304"/>
    </location>
</feature>
<dbReference type="GO" id="GO:0000324">
    <property type="term" value="C:fungal-type vacuole"/>
    <property type="evidence" value="ECO:0007669"/>
    <property type="project" value="TreeGrafter"/>
</dbReference>
<evidence type="ECO:0000313" key="7">
    <source>
        <dbReference type="EMBL" id="KAE9990575.1"/>
    </source>
</evidence>
<evidence type="ECO:0000256" key="3">
    <source>
        <dbReference type="ARBA" id="ARBA00022989"/>
    </source>
</evidence>
<feature type="transmembrane region" description="Helical" evidence="6">
    <location>
        <begin position="89"/>
        <end position="109"/>
    </location>
</feature>
<evidence type="ECO:0000256" key="1">
    <source>
        <dbReference type="ARBA" id="ARBA00004141"/>
    </source>
</evidence>
<feature type="transmembrane region" description="Helical" evidence="6">
    <location>
        <begin position="250"/>
        <end position="274"/>
    </location>
</feature>